<feature type="compositionally biased region" description="Basic and acidic residues" evidence="1">
    <location>
        <begin position="160"/>
        <end position="175"/>
    </location>
</feature>
<feature type="compositionally biased region" description="Basic and acidic residues" evidence="1">
    <location>
        <begin position="73"/>
        <end position="97"/>
    </location>
</feature>
<sequence>MEERLEEFQKEKLEFEKMKLEFLESISTDEKSNPTEEIKKIQQFKLQFLKKQEQEKANAKKAKKTKGKSIKSPRLDLKRKPKTKKDLERELDNDKISEKKKKKTSARLNGKKVNVKRTLSHLREKQRTDEEDQANLPRSPSKPTLPSSPSKVSPSSSPRQLDKTDRVEKVDKADLLPRSPTSPSIGNALLSAPKGGAFLPKANSNMKVFQKLMRPTPKLRPAFHVPKEIHSRFTLPAPKPVLKLTKEQLPFLPPEFYGDAYTQIATNLNLSQNYIESLPDEFAQFTNLIELDLSYNRFKSFPKMGTTNLKVLLIEDFN</sequence>
<protein>
    <submittedName>
        <fullName evidence="2">Uncharacterized protein</fullName>
    </submittedName>
</protein>
<feature type="compositionally biased region" description="Low complexity" evidence="1">
    <location>
        <begin position="136"/>
        <end position="159"/>
    </location>
</feature>
<dbReference type="InterPro" id="IPR032675">
    <property type="entry name" value="LRR_dom_sf"/>
</dbReference>
<feature type="region of interest" description="Disordered" evidence="1">
    <location>
        <begin position="52"/>
        <end position="188"/>
    </location>
</feature>
<organism evidence="2">
    <name type="scientific">Arcella intermedia</name>
    <dbReference type="NCBI Taxonomy" id="1963864"/>
    <lineage>
        <taxon>Eukaryota</taxon>
        <taxon>Amoebozoa</taxon>
        <taxon>Tubulinea</taxon>
        <taxon>Elardia</taxon>
        <taxon>Arcellinida</taxon>
        <taxon>Sphaerothecina</taxon>
        <taxon>Arcellidae</taxon>
        <taxon>Arcella</taxon>
    </lineage>
</organism>
<dbReference type="AlphaFoldDB" id="A0A6B2L9V3"/>
<name>A0A6B2L9V3_9EUKA</name>
<accession>A0A6B2L9V3</accession>
<feature type="compositionally biased region" description="Basic residues" evidence="1">
    <location>
        <begin position="98"/>
        <end position="120"/>
    </location>
</feature>
<feature type="compositionally biased region" description="Basic residues" evidence="1">
    <location>
        <begin position="59"/>
        <end position="72"/>
    </location>
</feature>
<evidence type="ECO:0000256" key="1">
    <source>
        <dbReference type="SAM" id="MobiDB-lite"/>
    </source>
</evidence>
<dbReference type="Gene3D" id="3.80.10.10">
    <property type="entry name" value="Ribonuclease Inhibitor"/>
    <property type="match status" value="1"/>
</dbReference>
<dbReference type="EMBL" id="GIBP01004825">
    <property type="protein sequence ID" value="NDV33794.1"/>
    <property type="molecule type" value="Transcribed_RNA"/>
</dbReference>
<reference evidence="2" key="1">
    <citation type="journal article" date="2020" name="J. Eukaryot. Microbiol.">
        <title>De novo Sequencing, Assembly and Annotation of the Transcriptome for the Free-Living Testate Amoeba Arcella intermedia.</title>
        <authorList>
            <person name="Ribeiro G.M."/>
            <person name="Porfirio-Sousa A.L."/>
            <person name="Maurer-Alcala X.X."/>
            <person name="Katz L.A."/>
            <person name="Lahr D.J.G."/>
        </authorList>
    </citation>
    <scope>NUCLEOTIDE SEQUENCE</scope>
</reference>
<proteinExistence type="predicted"/>
<dbReference type="SUPFAM" id="SSF52058">
    <property type="entry name" value="L domain-like"/>
    <property type="match status" value="1"/>
</dbReference>
<evidence type="ECO:0000313" key="2">
    <source>
        <dbReference type="EMBL" id="NDV33794.1"/>
    </source>
</evidence>